<protein>
    <submittedName>
        <fullName evidence="5">Metalloregulator ArsR/SmtB family transcription factor</fullName>
    </submittedName>
</protein>
<dbReference type="PANTHER" id="PTHR33154">
    <property type="entry name" value="TRANSCRIPTIONAL REGULATOR, ARSR FAMILY"/>
    <property type="match status" value="1"/>
</dbReference>
<proteinExistence type="predicted"/>
<dbReference type="InterPro" id="IPR036388">
    <property type="entry name" value="WH-like_DNA-bd_sf"/>
</dbReference>
<dbReference type="PROSITE" id="PS50987">
    <property type="entry name" value="HTH_ARSR_2"/>
    <property type="match status" value="1"/>
</dbReference>
<sequence length="124" mass="13779">MPLNQSQRPLYEAKANLFKGLAHPLRIRILELLAGAEEEVSVADLQTETGLEASHLSQHLAVLRRHSLVVSERRASHVFYRLVDRRTADMLAAARGLLLGMLEDDEAQLSEARSLPQIRGSDTA</sequence>
<evidence type="ECO:0000256" key="3">
    <source>
        <dbReference type="ARBA" id="ARBA00023163"/>
    </source>
</evidence>
<evidence type="ECO:0000256" key="1">
    <source>
        <dbReference type="ARBA" id="ARBA00023015"/>
    </source>
</evidence>
<dbReference type="InterPro" id="IPR036390">
    <property type="entry name" value="WH_DNA-bd_sf"/>
</dbReference>
<keyword evidence="2" id="KW-0238">DNA-binding</keyword>
<comment type="caution">
    <text evidence="5">The sequence shown here is derived from an EMBL/GenBank/DDBJ whole genome shotgun (WGS) entry which is preliminary data.</text>
</comment>
<dbReference type="InterPro" id="IPR001845">
    <property type="entry name" value="HTH_ArsR_DNA-bd_dom"/>
</dbReference>
<reference evidence="5" key="1">
    <citation type="journal article" date="2021" name="PeerJ">
        <title>Extensive microbial diversity within the chicken gut microbiome revealed by metagenomics and culture.</title>
        <authorList>
            <person name="Gilroy R."/>
            <person name="Ravi A."/>
            <person name="Getino M."/>
            <person name="Pursley I."/>
            <person name="Horton D.L."/>
            <person name="Alikhan N.F."/>
            <person name="Baker D."/>
            <person name="Gharbi K."/>
            <person name="Hall N."/>
            <person name="Watson M."/>
            <person name="Adriaenssens E.M."/>
            <person name="Foster-Nyarko E."/>
            <person name="Jarju S."/>
            <person name="Secka A."/>
            <person name="Antonio M."/>
            <person name="Oren A."/>
            <person name="Chaudhuri R.R."/>
            <person name="La Ragione R."/>
            <person name="Hildebrand F."/>
            <person name="Pallen M.J."/>
        </authorList>
    </citation>
    <scope>NUCLEOTIDE SEQUENCE</scope>
    <source>
        <strain evidence="5">CHK139-4039</strain>
    </source>
</reference>
<organism evidence="5 6">
    <name type="scientific">Brevibacterium epidermidis</name>
    <dbReference type="NCBI Taxonomy" id="1698"/>
    <lineage>
        <taxon>Bacteria</taxon>
        <taxon>Bacillati</taxon>
        <taxon>Actinomycetota</taxon>
        <taxon>Actinomycetes</taxon>
        <taxon>Micrococcales</taxon>
        <taxon>Brevibacteriaceae</taxon>
        <taxon>Brevibacterium</taxon>
    </lineage>
</organism>
<dbReference type="GO" id="GO:0003677">
    <property type="term" value="F:DNA binding"/>
    <property type="evidence" value="ECO:0007669"/>
    <property type="project" value="UniProtKB-KW"/>
</dbReference>
<dbReference type="PRINTS" id="PR00778">
    <property type="entry name" value="HTHARSR"/>
</dbReference>
<keyword evidence="3" id="KW-0804">Transcription</keyword>
<dbReference type="SUPFAM" id="SSF46785">
    <property type="entry name" value="Winged helix' DNA-binding domain"/>
    <property type="match status" value="1"/>
</dbReference>
<dbReference type="InterPro" id="IPR051081">
    <property type="entry name" value="HTH_MetalResp_TranReg"/>
</dbReference>
<dbReference type="AlphaFoldDB" id="A0A9D2ZV38"/>
<dbReference type="Gene3D" id="1.10.10.10">
    <property type="entry name" value="Winged helix-like DNA-binding domain superfamily/Winged helix DNA-binding domain"/>
    <property type="match status" value="1"/>
</dbReference>
<keyword evidence="1" id="KW-0805">Transcription regulation</keyword>
<dbReference type="EMBL" id="DYXR01000002">
    <property type="protein sequence ID" value="HJE76318.1"/>
    <property type="molecule type" value="Genomic_DNA"/>
</dbReference>
<gene>
    <name evidence="5" type="ORF">K8V74_00050</name>
</gene>
<dbReference type="InterPro" id="IPR011991">
    <property type="entry name" value="ArsR-like_HTH"/>
</dbReference>
<dbReference type="Pfam" id="PF12840">
    <property type="entry name" value="HTH_20"/>
    <property type="match status" value="1"/>
</dbReference>
<dbReference type="GO" id="GO:0003700">
    <property type="term" value="F:DNA-binding transcription factor activity"/>
    <property type="evidence" value="ECO:0007669"/>
    <property type="project" value="InterPro"/>
</dbReference>
<evidence type="ECO:0000256" key="2">
    <source>
        <dbReference type="ARBA" id="ARBA00023125"/>
    </source>
</evidence>
<reference evidence="5" key="2">
    <citation type="submission" date="2021-09" db="EMBL/GenBank/DDBJ databases">
        <authorList>
            <person name="Gilroy R."/>
        </authorList>
    </citation>
    <scope>NUCLEOTIDE SEQUENCE</scope>
    <source>
        <strain evidence="5">CHK139-4039</strain>
    </source>
</reference>
<dbReference type="NCBIfam" id="NF033788">
    <property type="entry name" value="HTH_metalloreg"/>
    <property type="match status" value="1"/>
</dbReference>
<accession>A0A9D2ZV38</accession>
<dbReference type="CDD" id="cd00090">
    <property type="entry name" value="HTH_ARSR"/>
    <property type="match status" value="1"/>
</dbReference>
<dbReference type="Proteomes" id="UP000743760">
    <property type="component" value="Unassembled WGS sequence"/>
</dbReference>
<evidence type="ECO:0000259" key="4">
    <source>
        <dbReference type="PROSITE" id="PS50987"/>
    </source>
</evidence>
<dbReference type="PANTHER" id="PTHR33154:SF18">
    <property type="entry name" value="ARSENICAL RESISTANCE OPERON REPRESSOR"/>
    <property type="match status" value="1"/>
</dbReference>
<evidence type="ECO:0000313" key="5">
    <source>
        <dbReference type="EMBL" id="HJE76318.1"/>
    </source>
</evidence>
<feature type="domain" description="HTH arsR-type" evidence="4">
    <location>
        <begin position="6"/>
        <end position="102"/>
    </location>
</feature>
<evidence type="ECO:0000313" key="6">
    <source>
        <dbReference type="Proteomes" id="UP000743760"/>
    </source>
</evidence>
<name>A0A9D2ZV38_BREEP</name>
<dbReference type="SMART" id="SM00418">
    <property type="entry name" value="HTH_ARSR"/>
    <property type="match status" value="1"/>
</dbReference>